<evidence type="ECO:0000313" key="1">
    <source>
        <dbReference type="EMBL" id="JAC67535.1"/>
    </source>
</evidence>
<dbReference type="InterPro" id="IPR019265">
    <property type="entry name" value="RTRAF"/>
</dbReference>
<dbReference type="PANTHER" id="PTHR15924">
    <property type="entry name" value="CLE"/>
    <property type="match status" value="1"/>
</dbReference>
<organism evidence="1">
    <name type="scientific">Tetraselmis sp. GSL018</name>
    <dbReference type="NCBI Taxonomy" id="582737"/>
    <lineage>
        <taxon>Eukaryota</taxon>
        <taxon>Viridiplantae</taxon>
        <taxon>Chlorophyta</taxon>
        <taxon>core chlorophytes</taxon>
        <taxon>Chlorodendrophyceae</taxon>
        <taxon>Chlorodendrales</taxon>
        <taxon>Chlorodendraceae</taxon>
        <taxon>Tetraselmis</taxon>
    </lineage>
</organism>
<dbReference type="AlphaFoldDB" id="A0A061RA46"/>
<reference evidence="1" key="1">
    <citation type="submission" date="2014-05" db="EMBL/GenBank/DDBJ databases">
        <title>The transcriptome of the halophilic microalga Tetraselmis sp. GSL018 isolated from the Great Salt Lake, Utah.</title>
        <authorList>
            <person name="Jinkerson R.E."/>
            <person name="D'Adamo S."/>
            <person name="Posewitz M.C."/>
        </authorList>
    </citation>
    <scope>NUCLEOTIDE SEQUENCE</scope>
    <source>
        <strain evidence="1">GSL018</strain>
    </source>
</reference>
<proteinExistence type="predicted"/>
<name>A0A061RA46_9CHLO</name>
<gene>
    <name evidence="1" type="primary">CGI99</name>
    <name evidence="1" type="ORF">TSPGSL018_10905</name>
</gene>
<accession>A0A061RA46</accession>
<sequence length="259" mass="28597">MLSVLLSAIGYPTAVGFSNHPNSQGYFRSFVRWLENEKIRHWNIEKREQGLNRITDPNWESVLLEYLKDLGYNGPHNSNEPALTAEWLLRFAISIKYEDNVSEYNSAADAFEDQHDADPKPASGPGGGMPLFHDVRSQAVKDSVAGLCEALGIPREDCLVKDLKVIGEALRGRVLPAVRKWAESDDGSLALERLCIEGGCLPLGFVTGDPDVDLAATALRALYVKDLRSLQTQIDRAIIRLQDLTANPRTNSAIGKIGR</sequence>
<dbReference type="EMBL" id="GBEZ01018957">
    <property type="protein sequence ID" value="JAC67535.1"/>
    <property type="molecule type" value="Transcribed_RNA"/>
</dbReference>
<dbReference type="Pfam" id="PF10036">
    <property type="entry name" value="RLL"/>
    <property type="match status" value="1"/>
</dbReference>
<protein>
    <submittedName>
        <fullName evidence="1">RLL motif containing protein 1</fullName>
    </submittedName>
</protein>